<keyword evidence="3" id="KW-1185">Reference proteome</keyword>
<evidence type="ECO:0000313" key="2">
    <source>
        <dbReference type="EMBL" id="KAF2689984.1"/>
    </source>
</evidence>
<evidence type="ECO:0000256" key="1">
    <source>
        <dbReference type="SAM" id="MobiDB-lite"/>
    </source>
</evidence>
<evidence type="ECO:0000313" key="3">
    <source>
        <dbReference type="Proteomes" id="UP000799291"/>
    </source>
</evidence>
<name>A0A6G1JHF8_9PLEO</name>
<sequence length="177" mass="19695">MTSASSRTFNLRIGRPRKEKTVGSEIDEDYSVPSNVRQIGDSHQWYDGPVYLFFASSLQIKEDNASLACIQLHHLNFATAQTPSPLLSEHENLRGGLPHAIHHAIASPNNLMEGTPASVGETQQGMYHLLTRSHVLTTDYPTLALHVLITLFQQSCVSPARHMPHHTPFHVQRADCP</sequence>
<feature type="region of interest" description="Disordered" evidence="1">
    <location>
        <begin position="1"/>
        <end position="25"/>
    </location>
</feature>
<reference evidence="2" key="1">
    <citation type="journal article" date="2020" name="Stud. Mycol.">
        <title>101 Dothideomycetes genomes: a test case for predicting lifestyles and emergence of pathogens.</title>
        <authorList>
            <person name="Haridas S."/>
            <person name="Albert R."/>
            <person name="Binder M."/>
            <person name="Bloem J."/>
            <person name="Labutti K."/>
            <person name="Salamov A."/>
            <person name="Andreopoulos B."/>
            <person name="Baker S."/>
            <person name="Barry K."/>
            <person name="Bills G."/>
            <person name="Bluhm B."/>
            <person name="Cannon C."/>
            <person name="Castanera R."/>
            <person name="Culley D."/>
            <person name="Daum C."/>
            <person name="Ezra D."/>
            <person name="Gonzalez J."/>
            <person name="Henrissat B."/>
            <person name="Kuo A."/>
            <person name="Liang C."/>
            <person name="Lipzen A."/>
            <person name="Lutzoni F."/>
            <person name="Magnuson J."/>
            <person name="Mondo S."/>
            <person name="Nolan M."/>
            <person name="Ohm R."/>
            <person name="Pangilinan J."/>
            <person name="Park H.-J."/>
            <person name="Ramirez L."/>
            <person name="Alfaro M."/>
            <person name="Sun H."/>
            <person name="Tritt A."/>
            <person name="Yoshinaga Y."/>
            <person name="Zwiers L.-H."/>
            <person name="Turgeon B."/>
            <person name="Goodwin S."/>
            <person name="Spatafora J."/>
            <person name="Crous P."/>
            <person name="Grigoriev I."/>
        </authorList>
    </citation>
    <scope>NUCLEOTIDE SEQUENCE</scope>
    <source>
        <strain evidence="2">CBS 122367</strain>
    </source>
</reference>
<accession>A0A6G1JHF8</accession>
<dbReference type="Proteomes" id="UP000799291">
    <property type="component" value="Unassembled WGS sequence"/>
</dbReference>
<protein>
    <submittedName>
        <fullName evidence="2">Uncharacterized protein</fullName>
    </submittedName>
</protein>
<dbReference type="EMBL" id="MU005571">
    <property type="protein sequence ID" value="KAF2689984.1"/>
    <property type="molecule type" value="Genomic_DNA"/>
</dbReference>
<gene>
    <name evidence="2" type="ORF">K458DRAFT_383116</name>
</gene>
<proteinExistence type="predicted"/>
<dbReference type="AlphaFoldDB" id="A0A6G1JHF8"/>
<organism evidence="2 3">
    <name type="scientific">Lentithecium fluviatile CBS 122367</name>
    <dbReference type="NCBI Taxonomy" id="1168545"/>
    <lineage>
        <taxon>Eukaryota</taxon>
        <taxon>Fungi</taxon>
        <taxon>Dikarya</taxon>
        <taxon>Ascomycota</taxon>
        <taxon>Pezizomycotina</taxon>
        <taxon>Dothideomycetes</taxon>
        <taxon>Pleosporomycetidae</taxon>
        <taxon>Pleosporales</taxon>
        <taxon>Massarineae</taxon>
        <taxon>Lentitheciaceae</taxon>
        <taxon>Lentithecium</taxon>
    </lineage>
</organism>